<dbReference type="PANTHER" id="PTHR40732:SF1">
    <property type="entry name" value="GTP-DEPENDENT DEPHOSPHO-COA KINASE"/>
    <property type="match status" value="1"/>
</dbReference>
<comment type="similarity">
    <text evidence="6">Belongs to the GTP-dependent DPCK family.</text>
</comment>
<evidence type="ECO:0000256" key="6">
    <source>
        <dbReference type="HAMAP-Rule" id="MF_00590"/>
    </source>
</evidence>
<evidence type="ECO:0000256" key="2">
    <source>
        <dbReference type="ARBA" id="ARBA00022741"/>
    </source>
</evidence>
<evidence type="ECO:0000256" key="4">
    <source>
        <dbReference type="ARBA" id="ARBA00022993"/>
    </source>
</evidence>
<proteinExistence type="inferred from homology"/>
<keyword evidence="8" id="KW-1185">Reference proteome</keyword>
<reference evidence="7 8" key="1">
    <citation type="submission" date="2023-09" db="EMBL/GenBank/DDBJ databases">
        <authorList>
            <person name="Golyshina O.V."/>
            <person name="Lunev E.A."/>
            <person name="Bargiela R."/>
            <person name="Gaines M.C."/>
            <person name="Daum B."/>
            <person name="Bale N.J."/>
            <person name="Koenen M."/>
            <person name="Sinninghe Damst J.S."/>
            <person name="Yakimov M."/>
            <person name="Golyshin P.N."/>
        </authorList>
    </citation>
    <scope>NUCLEOTIDE SEQUENCE [LARGE SCALE GENOMIC DNA]</scope>
    <source>
        <strain evidence="7 8">M1</strain>
    </source>
</reference>
<dbReference type="PANTHER" id="PTHR40732">
    <property type="entry name" value="UPF0218 PROTEIN TK1697"/>
    <property type="match status" value="1"/>
</dbReference>
<dbReference type="KEGG" id="omr:OXIME_000690"/>
<dbReference type="RefSeq" id="WP_393972087.1">
    <property type="nucleotide sequence ID" value="NZ_CP133772.1"/>
</dbReference>
<evidence type="ECO:0000256" key="5">
    <source>
        <dbReference type="ARBA" id="ARBA00023134"/>
    </source>
</evidence>
<dbReference type="EC" id="2.7.1.237" evidence="6"/>
<comment type="pathway">
    <text evidence="6">Cofactor biosynthesis; coenzyme A biosynthesis.</text>
</comment>
<accession>A0AAX4NFS9</accession>
<keyword evidence="2 6" id="KW-0547">Nucleotide-binding</keyword>
<dbReference type="GO" id="GO:0005525">
    <property type="term" value="F:GTP binding"/>
    <property type="evidence" value="ECO:0007669"/>
    <property type="project" value="UniProtKB-UniRule"/>
</dbReference>
<dbReference type="Pfam" id="PF04019">
    <property type="entry name" value="DUF359"/>
    <property type="match status" value="1"/>
</dbReference>
<feature type="binding site" evidence="6">
    <location>
        <position position="65"/>
    </location>
    <ligand>
        <name>GTP</name>
        <dbReference type="ChEBI" id="CHEBI:37565"/>
    </ligand>
</feature>
<dbReference type="HAMAP" id="MF_00590">
    <property type="entry name" value="Dephospho_CoA_kinase_GTP_dep"/>
    <property type="match status" value="1"/>
</dbReference>
<feature type="binding site" evidence="6">
    <location>
        <position position="67"/>
    </location>
    <ligand>
        <name>GTP</name>
        <dbReference type="ChEBI" id="CHEBI:37565"/>
    </ligand>
</feature>
<comment type="caution">
    <text evidence="6">Lacks conserved residue(s) required for the propagation of feature annotation.</text>
</comment>
<dbReference type="GO" id="GO:0015937">
    <property type="term" value="P:coenzyme A biosynthetic process"/>
    <property type="evidence" value="ECO:0007669"/>
    <property type="project" value="UniProtKB-UniRule"/>
</dbReference>
<keyword evidence="3 6" id="KW-0418">Kinase</keyword>
<evidence type="ECO:0000256" key="3">
    <source>
        <dbReference type="ARBA" id="ARBA00022777"/>
    </source>
</evidence>
<gene>
    <name evidence="7" type="ORF">OXIME_000690</name>
</gene>
<sequence length="170" mass="19017">MQLKSGSKFIVSHIIREEISQSNGEFCSPEIVLNRYSGRTICSVGDVTTKILSSASVEVFLQVVDLKTKRNNDGSFPHIEGSIKVFNPPGVITHDLFLAIEKVFKEGKKARIEVDGEEDLAVIPIIFYSKLDTVIAYGIPDKGMACLEVTQSLKEKIDDLLKRMDIEWQK</sequence>
<comment type="catalytic activity">
    <reaction evidence="6">
        <text>3'-dephospho-CoA + GTP = GDP + CoA + H(+)</text>
        <dbReference type="Rhea" id="RHEA:61156"/>
        <dbReference type="ChEBI" id="CHEBI:15378"/>
        <dbReference type="ChEBI" id="CHEBI:37565"/>
        <dbReference type="ChEBI" id="CHEBI:57287"/>
        <dbReference type="ChEBI" id="CHEBI:57328"/>
        <dbReference type="ChEBI" id="CHEBI:58189"/>
        <dbReference type="EC" id="2.7.1.237"/>
    </reaction>
</comment>
<protein>
    <recommendedName>
        <fullName evidence="6">GTP-dependent dephospho-CoA kinase</fullName>
        <ecNumber evidence="6">2.7.1.237</ecNumber>
    </recommendedName>
    <alternativeName>
        <fullName evidence="6">Dephospho-coenzyme A kinase</fullName>
        <shortName evidence="6">DPCK</shortName>
    </alternativeName>
</protein>
<evidence type="ECO:0000313" key="8">
    <source>
        <dbReference type="Proteomes" id="UP001451606"/>
    </source>
</evidence>
<dbReference type="AlphaFoldDB" id="A0AAX4NFS9"/>
<organism evidence="7 8">
    <name type="scientific">Oxyplasma meridianum</name>
    <dbReference type="NCBI Taxonomy" id="3073602"/>
    <lineage>
        <taxon>Archaea</taxon>
        <taxon>Methanobacteriati</taxon>
        <taxon>Thermoplasmatota</taxon>
        <taxon>Thermoplasmata</taxon>
        <taxon>Thermoplasmatales</taxon>
        <taxon>Thermoplasmataceae</taxon>
        <taxon>Oxyplasma</taxon>
    </lineage>
</organism>
<evidence type="ECO:0000313" key="7">
    <source>
        <dbReference type="EMBL" id="WYY00134.1"/>
    </source>
</evidence>
<feature type="binding site" evidence="6">
    <location>
        <position position="47"/>
    </location>
    <ligand>
        <name>GTP</name>
        <dbReference type="ChEBI" id="CHEBI:37565"/>
    </ligand>
</feature>
<feature type="binding site" evidence="6">
    <location>
        <position position="141"/>
    </location>
    <ligand>
        <name>GTP</name>
        <dbReference type="ChEBI" id="CHEBI:37565"/>
    </ligand>
</feature>
<keyword evidence="4 6" id="KW-0173">Coenzyme A biosynthesis</keyword>
<evidence type="ECO:0000256" key="1">
    <source>
        <dbReference type="ARBA" id="ARBA00022679"/>
    </source>
</evidence>
<keyword evidence="1 6" id="KW-0808">Transferase</keyword>
<dbReference type="InterPro" id="IPR007164">
    <property type="entry name" value="GTP-dep_dephospho-CoA_kin"/>
</dbReference>
<feature type="binding site" evidence="6">
    <location>
        <position position="46"/>
    </location>
    <ligand>
        <name>GTP</name>
        <dbReference type="ChEBI" id="CHEBI:37565"/>
    </ligand>
</feature>
<name>A0AAX4NFS9_9ARCH</name>
<dbReference type="GO" id="GO:0016301">
    <property type="term" value="F:kinase activity"/>
    <property type="evidence" value="ECO:0007669"/>
    <property type="project" value="UniProtKB-UniRule"/>
</dbReference>
<dbReference type="GeneID" id="95967421"/>
<keyword evidence="5 6" id="KW-0342">GTP-binding</keyword>
<dbReference type="PIRSF" id="PIRSF006533">
    <property type="entry name" value="UCP006533"/>
    <property type="match status" value="1"/>
</dbReference>
<comment type="function">
    <text evidence="6">Catalyzes the GTP-dependent phosphorylation of the 3'-hydroxyl group of dephosphocoenzyme A to form coenzyme A (CoA).</text>
</comment>
<feature type="binding site" evidence="6">
    <location>
        <position position="118"/>
    </location>
    <ligand>
        <name>GTP</name>
        <dbReference type="ChEBI" id="CHEBI:37565"/>
    </ligand>
</feature>
<dbReference type="EMBL" id="CP133772">
    <property type="protein sequence ID" value="WYY00134.1"/>
    <property type="molecule type" value="Genomic_DNA"/>
</dbReference>
<dbReference type="Proteomes" id="UP001451606">
    <property type="component" value="Chromosome"/>
</dbReference>